<accession>A0ABT8QUZ9</accession>
<comment type="caution">
    <text evidence="1">The sequence shown here is derived from an EMBL/GenBank/DDBJ whole genome shotgun (WGS) entry which is preliminary data.</text>
</comment>
<name>A0ABT8QUZ9_9FIRM</name>
<protein>
    <submittedName>
        <fullName evidence="1">Uncharacterized protein</fullName>
    </submittedName>
</protein>
<dbReference type="Proteomes" id="UP001176021">
    <property type="component" value="Unassembled WGS sequence"/>
</dbReference>
<organism evidence="1 2">
    <name type="scientific">Desulfosporosinus nitroreducens</name>
    <dbReference type="NCBI Taxonomy" id="2018668"/>
    <lineage>
        <taxon>Bacteria</taxon>
        <taxon>Bacillati</taxon>
        <taxon>Bacillota</taxon>
        <taxon>Clostridia</taxon>
        <taxon>Eubacteriales</taxon>
        <taxon>Desulfitobacteriaceae</taxon>
        <taxon>Desulfosporosinus</taxon>
    </lineage>
</organism>
<evidence type="ECO:0000313" key="2">
    <source>
        <dbReference type="Proteomes" id="UP001176021"/>
    </source>
</evidence>
<sequence>MQLAKETSTGHVGSELSMRTSLQGIEQKASRLKKYRFQNLYRLLNYNALAEAWRNNNKKAAAGVDKITAKEFAGDLDET</sequence>
<proteinExistence type="predicted"/>
<gene>
    <name evidence="1" type="ORF">M8H41_16205</name>
</gene>
<evidence type="ECO:0000313" key="1">
    <source>
        <dbReference type="EMBL" id="MDO0824384.1"/>
    </source>
</evidence>
<keyword evidence="2" id="KW-1185">Reference proteome</keyword>
<reference evidence="1" key="1">
    <citation type="submission" date="2022-05" db="EMBL/GenBank/DDBJ databases">
        <title>Expanded diversity of anoxic marine methylotrophy in a Black Sea sulfate reducing microorganism.</title>
        <authorList>
            <person name="Fischer P.Q."/>
            <person name="Stams A.J.M."/>
            <person name="Villanueva L."/>
            <person name="Sousa D.Z."/>
        </authorList>
    </citation>
    <scope>NUCLEOTIDE SEQUENCE</scope>
    <source>
        <strain evidence="1">P130</strain>
    </source>
</reference>
<dbReference type="EMBL" id="JAMJEV010000013">
    <property type="protein sequence ID" value="MDO0824384.1"/>
    <property type="molecule type" value="Genomic_DNA"/>
</dbReference>
<dbReference type="RefSeq" id="WP_302049328.1">
    <property type="nucleotide sequence ID" value="NZ_JAMJEV010000013.1"/>
</dbReference>